<dbReference type="RefSeq" id="WP_091528801.1">
    <property type="nucleotide sequence ID" value="NZ_LT629772.1"/>
</dbReference>
<dbReference type="EMBL" id="LT629772">
    <property type="protein sequence ID" value="SDT30691.1"/>
    <property type="molecule type" value="Genomic_DNA"/>
</dbReference>
<dbReference type="InterPro" id="IPR043504">
    <property type="entry name" value="Peptidase_S1_PA_chymotrypsin"/>
</dbReference>
<keyword evidence="7" id="KW-1185">Reference proteome</keyword>
<dbReference type="InterPro" id="IPR036034">
    <property type="entry name" value="PDZ_sf"/>
</dbReference>
<feature type="domain" description="PDZ" evidence="5">
    <location>
        <begin position="294"/>
        <end position="364"/>
    </location>
</feature>
<dbReference type="InterPro" id="IPR009003">
    <property type="entry name" value="Peptidase_S1_PA"/>
</dbReference>
<feature type="region of interest" description="Disordered" evidence="4">
    <location>
        <begin position="54"/>
        <end position="81"/>
    </location>
</feature>
<dbReference type="PRINTS" id="PR00834">
    <property type="entry name" value="PROTEASES2C"/>
</dbReference>
<dbReference type="GO" id="GO:0006508">
    <property type="term" value="P:proteolysis"/>
    <property type="evidence" value="ECO:0007669"/>
    <property type="project" value="UniProtKB-KW"/>
</dbReference>
<dbReference type="STRING" id="630515.SAMN04489812_5094"/>
<evidence type="ECO:0000256" key="3">
    <source>
        <dbReference type="ARBA" id="ARBA00022801"/>
    </source>
</evidence>
<dbReference type="Gene3D" id="2.40.10.10">
    <property type="entry name" value="Trypsin-like serine proteases"/>
    <property type="match status" value="2"/>
</dbReference>
<reference evidence="6 7" key="1">
    <citation type="submission" date="2016-10" db="EMBL/GenBank/DDBJ databases">
        <authorList>
            <person name="de Groot N.N."/>
        </authorList>
    </citation>
    <scope>NUCLEOTIDE SEQUENCE [LARGE SCALE GENOMIC DNA]</scope>
    <source>
        <strain evidence="6 7">DSM 21800</strain>
    </source>
</reference>
<dbReference type="SMART" id="SM00228">
    <property type="entry name" value="PDZ"/>
    <property type="match status" value="1"/>
</dbReference>
<organism evidence="6 7">
    <name type="scientific">Microlunatus soli</name>
    <dbReference type="NCBI Taxonomy" id="630515"/>
    <lineage>
        <taxon>Bacteria</taxon>
        <taxon>Bacillati</taxon>
        <taxon>Actinomycetota</taxon>
        <taxon>Actinomycetes</taxon>
        <taxon>Propionibacteriales</taxon>
        <taxon>Propionibacteriaceae</taxon>
        <taxon>Microlunatus</taxon>
    </lineage>
</organism>
<evidence type="ECO:0000256" key="4">
    <source>
        <dbReference type="SAM" id="MobiDB-lite"/>
    </source>
</evidence>
<dbReference type="GO" id="GO:0004252">
    <property type="term" value="F:serine-type endopeptidase activity"/>
    <property type="evidence" value="ECO:0007669"/>
    <property type="project" value="InterPro"/>
</dbReference>
<gene>
    <name evidence="6" type="ORF">SAMN04489812_5094</name>
</gene>
<evidence type="ECO:0000313" key="6">
    <source>
        <dbReference type="EMBL" id="SDT30691.1"/>
    </source>
</evidence>
<dbReference type="PANTHER" id="PTHR43343">
    <property type="entry name" value="PEPTIDASE S12"/>
    <property type="match status" value="1"/>
</dbReference>
<keyword evidence="2 6" id="KW-0645">Protease</keyword>
<feature type="compositionally biased region" description="Gly residues" evidence="4">
    <location>
        <begin position="65"/>
        <end position="74"/>
    </location>
</feature>
<evidence type="ECO:0000256" key="2">
    <source>
        <dbReference type="ARBA" id="ARBA00022670"/>
    </source>
</evidence>
<evidence type="ECO:0000313" key="7">
    <source>
        <dbReference type="Proteomes" id="UP000199103"/>
    </source>
</evidence>
<dbReference type="Pfam" id="PF13180">
    <property type="entry name" value="PDZ_2"/>
    <property type="match status" value="1"/>
</dbReference>
<dbReference type="Proteomes" id="UP000199103">
    <property type="component" value="Chromosome I"/>
</dbReference>
<dbReference type="Pfam" id="PF13365">
    <property type="entry name" value="Trypsin_2"/>
    <property type="match status" value="1"/>
</dbReference>
<dbReference type="OrthoDB" id="73775at2"/>
<keyword evidence="3" id="KW-0378">Hydrolase</keyword>
<name>A0A1H1ZA92_9ACTN</name>
<sequence length="407" mass="39650">MGGRGWGRRLGVMAGSGLLIAGLAIGPSTASAIRLVDYPGAGFGSNSFGAGSWGYGQNDDSNRSGGSGGQGGSAGSTVDSQAATTAESRGVALIDTELYDGSAAAGTGIVLTADGEILTNYHVVEGSTVIKVTIASTGKTYTAALVGADESSDVAVLQLQNASGLSTATMDDDAVAVGDDVTAVGNAGGTGTLTAADGDVTALNAQITTAAEGPVQSETLSKMIETDADVVAGDSGGPLLDSEGEVVGIDTAASSGSEIDGYAIPIDNALAIAEQIQSGDETDQVRIGPAAYLGVQVTDSTAAQDQYGDQYGSGFDGSLNGTSGPRTTTGAGGAAVAAVEDGTPAATAGLTSGDLITGVDSTTIGSASDLTEALADQQPGDTVRITWTDGTGAEQSATVTLGESPVN</sequence>
<accession>A0A1H1ZA92</accession>
<dbReference type="InterPro" id="IPR001940">
    <property type="entry name" value="Peptidase_S1C"/>
</dbReference>
<dbReference type="PROSITE" id="PS50106">
    <property type="entry name" value="PDZ"/>
    <property type="match status" value="1"/>
</dbReference>
<dbReference type="InterPro" id="IPR051201">
    <property type="entry name" value="Chloro_Bact_Ser_Proteases"/>
</dbReference>
<dbReference type="SUPFAM" id="SSF50156">
    <property type="entry name" value="PDZ domain-like"/>
    <property type="match status" value="1"/>
</dbReference>
<dbReference type="InterPro" id="IPR001478">
    <property type="entry name" value="PDZ"/>
</dbReference>
<proteinExistence type="inferred from homology"/>
<protein>
    <submittedName>
        <fullName evidence="6">Serine protease, S1-C subfamily, contains C-terminal PDZ domain</fullName>
    </submittedName>
</protein>
<comment type="similarity">
    <text evidence="1">Belongs to the peptidase S1C family.</text>
</comment>
<dbReference type="PANTHER" id="PTHR43343:SF3">
    <property type="entry name" value="PROTEASE DO-LIKE 8, CHLOROPLASTIC"/>
    <property type="match status" value="1"/>
</dbReference>
<dbReference type="AlphaFoldDB" id="A0A1H1ZA92"/>
<dbReference type="Gene3D" id="2.30.42.10">
    <property type="match status" value="1"/>
</dbReference>
<dbReference type="SUPFAM" id="SSF50494">
    <property type="entry name" value="Trypsin-like serine proteases"/>
    <property type="match status" value="1"/>
</dbReference>
<evidence type="ECO:0000259" key="5">
    <source>
        <dbReference type="PROSITE" id="PS50106"/>
    </source>
</evidence>
<evidence type="ECO:0000256" key="1">
    <source>
        <dbReference type="ARBA" id="ARBA00010541"/>
    </source>
</evidence>